<proteinExistence type="predicted"/>
<feature type="region of interest" description="Disordered" evidence="1">
    <location>
        <begin position="305"/>
        <end position="356"/>
    </location>
</feature>
<dbReference type="EMBL" id="JANPWB010000011">
    <property type="protein sequence ID" value="KAJ1130106.1"/>
    <property type="molecule type" value="Genomic_DNA"/>
</dbReference>
<reference evidence="2" key="1">
    <citation type="journal article" date="2022" name="bioRxiv">
        <title>Sequencing and chromosome-scale assembly of the giantPleurodeles waltlgenome.</title>
        <authorList>
            <person name="Brown T."/>
            <person name="Elewa A."/>
            <person name="Iarovenko S."/>
            <person name="Subramanian E."/>
            <person name="Araus A.J."/>
            <person name="Petzold A."/>
            <person name="Susuki M."/>
            <person name="Suzuki K.-i.T."/>
            <person name="Hayashi T."/>
            <person name="Toyoda A."/>
            <person name="Oliveira C."/>
            <person name="Osipova E."/>
            <person name="Leigh N.D."/>
            <person name="Simon A."/>
            <person name="Yun M.H."/>
        </authorList>
    </citation>
    <scope>NUCLEOTIDE SEQUENCE</scope>
    <source>
        <strain evidence="2">20211129_DDA</strain>
        <tissue evidence="2">Liver</tissue>
    </source>
</reference>
<name>A0AAV7PRN8_PLEWA</name>
<organism evidence="2 3">
    <name type="scientific">Pleurodeles waltl</name>
    <name type="common">Iberian ribbed newt</name>
    <dbReference type="NCBI Taxonomy" id="8319"/>
    <lineage>
        <taxon>Eukaryota</taxon>
        <taxon>Metazoa</taxon>
        <taxon>Chordata</taxon>
        <taxon>Craniata</taxon>
        <taxon>Vertebrata</taxon>
        <taxon>Euteleostomi</taxon>
        <taxon>Amphibia</taxon>
        <taxon>Batrachia</taxon>
        <taxon>Caudata</taxon>
        <taxon>Salamandroidea</taxon>
        <taxon>Salamandridae</taxon>
        <taxon>Pleurodelinae</taxon>
        <taxon>Pleurodeles</taxon>
    </lineage>
</organism>
<keyword evidence="3" id="KW-1185">Reference proteome</keyword>
<evidence type="ECO:0000313" key="3">
    <source>
        <dbReference type="Proteomes" id="UP001066276"/>
    </source>
</evidence>
<evidence type="ECO:0000313" key="2">
    <source>
        <dbReference type="EMBL" id="KAJ1130106.1"/>
    </source>
</evidence>
<feature type="region of interest" description="Disordered" evidence="1">
    <location>
        <begin position="32"/>
        <end position="60"/>
    </location>
</feature>
<dbReference type="AlphaFoldDB" id="A0AAV7PRN8"/>
<feature type="region of interest" description="Disordered" evidence="1">
    <location>
        <begin position="98"/>
        <end position="121"/>
    </location>
</feature>
<feature type="compositionally biased region" description="Polar residues" evidence="1">
    <location>
        <begin position="347"/>
        <end position="356"/>
    </location>
</feature>
<dbReference type="Proteomes" id="UP001066276">
    <property type="component" value="Chromosome 7"/>
</dbReference>
<protein>
    <submittedName>
        <fullName evidence="2">Uncharacterized protein</fullName>
    </submittedName>
</protein>
<accession>A0AAV7PRN8</accession>
<sequence>MGSGTSVVTEKGENGNQKACYYEAQCRGADTEAGHGTAVPWRRRVRGSPHRPGGNSSVRKRHTGVEAVFLMWDEARTSVRGLWKQSCTIQERAGLQTLLQPLKGPSNVRSEEGPRSQEEPLCRSLSAANLQPGSMGCGRKEKTTCPLMPVGKRSAEPLTQGTQGSQLDVSRVLRQRDLGGQEHEDMPVVHNVPESFIHICATDLLLEAQHRKRPRLLPPHQKMHLEVPHGTPKPPSALSEQQQNRAPECQMPLEYRHLVDTMSLIKPTDISQVEMLYRQFTPWPRQGLLPTRSQASAPTFSTYARGGAVSQHPLRVSSESTSRHCRTPKSAPESPQGHLPPKKRFSPTHQGPQVIL</sequence>
<comment type="caution">
    <text evidence="2">The sequence shown here is derived from an EMBL/GenBank/DDBJ whole genome shotgun (WGS) entry which is preliminary data.</text>
</comment>
<evidence type="ECO:0000256" key="1">
    <source>
        <dbReference type="SAM" id="MobiDB-lite"/>
    </source>
</evidence>
<feature type="compositionally biased region" description="Basic and acidic residues" evidence="1">
    <location>
        <begin position="109"/>
        <end position="121"/>
    </location>
</feature>
<gene>
    <name evidence="2" type="ORF">NDU88_008462</name>
</gene>